<accession>A0A918CN61</accession>
<sequence>MLQPENREYDSQDYGAENTNFLAEPWSYKDKPLPTWTKQWTCPQCDHVSVVHVHQVIEINFTVSMGTVQCECGQNHANQPSPLAGHAKGCGAIFHFDHADLVKAKQAAAVPPLPSSGGGQP</sequence>
<organism evidence="1 2">
    <name type="scientific">Deinococcus ruber</name>
    <dbReference type="NCBI Taxonomy" id="1848197"/>
    <lineage>
        <taxon>Bacteria</taxon>
        <taxon>Thermotogati</taxon>
        <taxon>Deinococcota</taxon>
        <taxon>Deinococci</taxon>
        <taxon>Deinococcales</taxon>
        <taxon>Deinococcaceae</taxon>
        <taxon>Deinococcus</taxon>
    </lineage>
</organism>
<dbReference type="AlphaFoldDB" id="A0A918CN61"/>
<name>A0A918CN61_9DEIO</name>
<dbReference type="EMBL" id="BMQL01000057">
    <property type="protein sequence ID" value="GGR33053.1"/>
    <property type="molecule type" value="Genomic_DNA"/>
</dbReference>
<protein>
    <submittedName>
        <fullName evidence="1">Uncharacterized protein</fullName>
    </submittedName>
</protein>
<dbReference type="RefSeq" id="WP_189093178.1">
    <property type="nucleotide sequence ID" value="NZ_BMQL01000057.1"/>
</dbReference>
<keyword evidence="2" id="KW-1185">Reference proteome</keyword>
<reference evidence="1" key="2">
    <citation type="submission" date="2020-09" db="EMBL/GenBank/DDBJ databases">
        <authorList>
            <person name="Sun Q."/>
            <person name="Ohkuma M."/>
        </authorList>
    </citation>
    <scope>NUCLEOTIDE SEQUENCE</scope>
    <source>
        <strain evidence="1">JCM 31311</strain>
    </source>
</reference>
<reference evidence="1" key="1">
    <citation type="journal article" date="2014" name="Int. J. Syst. Evol. Microbiol.">
        <title>Complete genome sequence of Corynebacterium casei LMG S-19264T (=DSM 44701T), isolated from a smear-ripened cheese.</title>
        <authorList>
            <consortium name="US DOE Joint Genome Institute (JGI-PGF)"/>
            <person name="Walter F."/>
            <person name="Albersmeier A."/>
            <person name="Kalinowski J."/>
            <person name="Ruckert C."/>
        </authorList>
    </citation>
    <scope>NUCLEOTIDE SEQUENCE</scope>
    <source>
        <strain evidence="1">JCM 31311</strain>
    </source>
</reference>
<dbReference type="Proteomes" id="UP000603865">
    <property type="component" value="Unassembled WGS sequence"/>
</dbReference>
<comment type="caution">
    <text evidence="1">The sequence shown here is derived from an EMBL/GenBank/DDBJ whole genome shotgun (WGS) entry which is preliminary data.</text>
</comment>
<evidence type="ECO:0000313" key="1">
    <source>
        <dbReference type="EMBL" id="GGR33053.1"/>
    </source>
</evidence>
<proteinExistence type="predicted"/>
<evidence type="ECO:0000313" key="2">
    <source>
        <dbReference type="Proteomes" id="UP000603865"/>
    </source>
</evidence>
<gene>
    <name evidence="1" type="ORF">GCM10008957_49300</name>
</gene>